<dbReference type="Proteomes" id="UP000757900">
    <property type="component" value="Unassembled WGS sequence"/>
</dbReference>
<feature type="transmembrane region" description="Helical" evidence="1">
    <location>
        <begin position="122"/>
        <end position="143"/>
    </location>
</feature>
<dbReference type="PROSITE" id="PS51704">
    <property type="entry name" value="GP_PDE"/>
    <property type="match status" value="1"/>
</dbReference>
<dbReference type="AlphaFoldDB" id="A0A929MNU5"/>
<dbReference type="Pfam" id="PF10110">
    <property type="entry name" value="GPDPase_memb"/>
    <property type="match status" value="1"/>
</dbReference>
<evidence type="ECO:0000313" key="3">
    <source>
        <dbReference type="EMBL" id="MBF0934547.1"/>
    </source>
</evidence>
<dbReference type="EMBL" id="JABZFV010000035">
    <property type="protein sequence ID" value="MBF0934547.1"/>
    <property type="molecule type" value="Genomic_DNA"/>
</dbReference>
<dbReference type="SUPFAM" id="SSF51695">
    <property type="entry name" value="PLC-like phosphodiesterases"/>
    <property type="match status" value="1"/>
</dbReference>
<dbReference type="GO" id="GO:0008081">
    <property type="term" value="F:phosphoric diester hydrolase activity"/>
    <property type="evidence" value="ECO:0007669"/>
    <property type="project" value="InterPro"/>
</dbReference>
<organism evidence="3 4">
    <name type="scientific">Abiotrophia defectiva</name>
    <name type="common">Streptococcus defectivus</name>
    <dbReference type="NCBI Taxonomy" id="46125"/>
    <lineage>
        <taxon>Bacteria</taxon>
        <taxon>Bacillati</taxon>
        <taxon>Bacillota</taxon>
        <taxon>Bacilli</taxon>
        <taxon>Lactobacillales</taxon>
        <taxon>Aerococcaceae</taxon>
        <taxon>Abiotrophia</taxon>
    </lineage>
</organism>
<name>A0A929MNU5_ABIDE</name>
<feature type="transmembrane region" description="Helical" evidence="1">
    <location>
        <begin position="271"/>
        <end position="292"/>
    </location>
</feature>
<feature type="transmembrane region" description="Helical" evidence="1">
    <location>
        <begin position="68"/>
        <end position="101"/>
    </location>
</feature>
<gene>
    <name evidence="3" type="ORF">HXK00_02745</name>
</gene>
<evidence type="ECO:0000256" key="1">
    <source>
        <dbReference type="SAM" id="Phobius"/>
    </source>
</evidence>
<feature type="transmembrane region" description="Helical" evidence="1">
    <location>
        <begin position="21"/>
        <end position="48"/>
    </location>
</feature>
<dbReference type="Pfam" id="PF03009">
    <property type="entry name" value="GDPD"/>
    <property type="match status" value="1"/>
</dbReference>
<protein>
    <submittedName>
        <fullName evidence="3">Glycerophosphodiester phosphodiesterase</fullName>
    </submittedName>
</protein>
<feature type="domain" description="GP-PDE" evidence="2">
    <location>
        <begin position="341"/>
        <end position="569"/>
    </location>
</feature>
<dbReference type="InterPro" id="IPR018476">
    <property type="entry name" value="GlyceroP-diester-Pdiesterase_M"/>
</dbReference>
<keyword evidence="1" id="KW-0812">Transmembrane</keyword>
<evidence type="ECO:0000259" key="2">
    <source>
        <dbReference type="PROSITE" id="PS51704"/>
    </source>
</evidence>
<comment type="caution">
    <text evidence="3">The sequence shown here is derived from an EMBL/GenBank/DDBJ whole genome shotgun (WGS) entry which is preliminary data.</text>
</comment>
<feature type="transmembrane region" description="Helical" evidence="1">
    <location>
        <begin position="222"/>
        <end position="251"/>
    </location>
</feature>
<dbReference type="InterPro" id="IPR030395">
    <property type="entry name" value="GP_PDE_dom"/>
</dbReference>
<accession>A0A929MNU5</accession>
<sequence length="590" mass="65472">MPDTLKQEKPIRQTLTLIRRHALVLLSMGTALQFLVSGLGAGLLVYLFRLALIAADQTNLDKNNISHLLANPLSIGILLVLGAVFALLFYLELSAIAYVIDACRQGKRLSYRGLLTHSLGRLKSLTGLDFVSFFGYLLITLPVSGLVLESSLTEGIYVPEFITGELMKTPMGTVMVGLVFLVLSYLNLRLIYTVPLMVIGDQAFSQSLKMSWQATRQGKRKLVGALLGFEVILAILGFLFIILGASLAFLINTKGDNLWFQAGVLTLYRGVNFAFGLFTKVGVMSILLIFLGRPLDSQPYLLAQAKGKRGWRFYLLLALLGAMAYGSAAFEVFSSGLNTKQQVVAHRGYVAEGVENTIPALEAAAAQGVDQVEMDILLTKDQQFVVMHDYNLKRLAGLDRRVQDMTLAEVEGLTVRQDGLEATIPSFDAYVKRAKELGVKLLVELKPHGGEPNNYAQIFIDKMRQLGVETQYKTMSLDLKVMEEIERLAPEIETGYVIPIQLGGFGDNQVDFFVIEDFSYQDYLADQAHDQGKAVYVWTINDNEKIRKYLQKPVDAIITDQPDQVASIRQKLQSRKGNYLDYLLQLASGN</sequence>
<feature type="transmembrane region" description="Helical" evidence="1">
    <location>
        <begin position="174"/>
        <end position="201"/>
    </location>
</feature>
<keyword evidence="1" id="KW-1133">Transmembrane helix</keyword>
<evidence type="ECO:0000313" key="4">
    <source>
        <dbReference type="Proteomes" id="UP000757900"/>
    </source>
</evidence>
<dbReference type="PANTHER" id="PTHR46211:SF8">
    <property type="entry name" value="PHOSPHODIESTERASE"/>
    <property type="match status" value="1"/>
</dbReference>
<dbReference type="InterPro" id="IPR017946">
    <property type="entry name" value="PLC-like_Pdiesterase_TIM-brl"/>
</dbReference>
<dbReference type="Gene3D" id="3.20.20.190">
    <property type="entry name" value="Phosphatidylinositol (PI) phosphodiesterase"/>
    <property type="match status" value="1"/>
</dbReference>
<reference evidence="3" key="1">
    <citation type="submission" date="2020-04" db="EMBL/GenBank/DDBJ databases">
        <title>Deep metagenomics examines the oral microbiome during advanced dental caries in children, revealing novel taxa and co-occurrences with host molecules.</title>
        <authorList>
            <person name="Baker J.L."/>
            <person name="Morton J.T."/>
            <person name="Dinis M."/>
            <person name="Alvarez R."/>
            <person name="Tran N.C."/>
            <person name="Knight R."/>
            <person name="Edlund A."/>
        </authorList>
    </citation>
    <scope>NUCLEOTIDE SEQUENCE</scope>
    <source>
        <strain evidence="3">JCVI_23_bin.16</strain>
    </source>
</reference>
<proteinExistence type="predicted"/>
<dbReference type="GO" id="GO:0006629">
    <property type="term" value="P:lipid metabolic process"/>
    <property type="evidence" value="ECO:0007669"/>
    <property type="project" value="InterPro"/>
</dbReference>
<dbReference type="CDD" id="cd08579">
    <property type="entry name" value="GDPD_memb_like"/>
    <property type="match status" value="1"/>
</dbReference>
<keyword evidence="1" id="KW-0472">Membrane</keyword>
<feature type="transmembrane region" description="Helical" evidence="1">
    <location>
        <begin position="313"/>
        <end position="333"/>
    </location>
</feature>
<dbReference type="PANTHER" id="PTHR46211">
    <property type="entry name" value="GLYCEROPHOSPHORYL DIESTER PHOSPHODIESTERASE"/>
    <property type="match status" value="1"/>
</dbReference>